<organism evidence="13 14">
    <name type="scientific">Spongiibacter thalassae</name>
    <dbReference type="NCBI Taxonomy" id="2721624"/>
    <lineage>
        <taxon>Bacteria</taxon>
        <taxon>Pseudomonadati</taxon>
        <taxon>Pseudomonadota</taxon>
        <taxon>Gammaproteobacteria</taxon>
        <taxon>Cellvibrionales</taxon>
        <taxon>Spongiibacteraceae</taxon>
        <taxon>Spongiibacter</taxon>
    </lineage>
</organism>
<dbReference type="SUPFAM" id="SSF56935">
    <property type="entry name" value="Porins"/>
    <property type="match status" value="1"/>
</dbReference>
<dbReference type="Gene3D" id="2.40.170.20">
    <property type="entry name" value="TonB-dependent receptor, beta-barrel domain"/>
    <property type="match status" value="1"/>
</dbReference>
<evidence type="ECO:0000256" key="1">
    <source>
        <dbReference type="ARBA" id="ARBA00004571"/>
    </source>
</evidence>
<comment type="caution">
    <text evidence="13">The sequence shown here is derived from an EMBL/GenBank/DDBJ whole genome shotgun (WGS) entry which is preliminary data.</text>
</comment>
<dbReference type="InterPro" id="IPR000531">
    <property type="entry name" value="Beta-barrel_TonB"/>
</dbReference>
<keyword evidence="14" id="KW-1185">Reference proteome</keyword>
<evidence type="ECO:0000256" key="6">
    <source>
        <dbReference type="ARBA" id="ARBA00023136"/>
    </source>
</evidence>
<dbReference type="Proteomes" id="UP000765845">
    <property type="component" value="Unassembled WGS sequence"/>
</dbReference>
<evidence type="ECO:0000256" key="8">
    <source>
        <dbReference type="PROSITE-ProRule" id="PRU01360"/>
    </source>
</evidence>
<feature type="chain" id="PRO_5045421692" evidence="10">
    <location>
        <begin position="34"/>
        <end position="664"/>
    </location>
</feature>
<comment type="similarity">
    <text evidence="8 9">Belongs to the TonB-dependent receptor family.</text>
</comment>
<evidence type="ECO:0000256" key="10">
    <source>
        <dbReference type="SAM" id="SignalP"/>
    </source>
</evidence>
<accession>A0ABX1GGH2</accession>
<evidence type="ECO:0000259" key="11">
    <source>
        <dbReference type="Pfam" id="PF00593"/>
    </source>
</evidence>
<evidence type="ECO:0000256" key="4">
    <source>
        <dbReference type="ARBA" id="ARBA00022692"/>
    </source>
</evidence>
<dbReference type="InterPro" id="IPR012910">
    <property type="entry name" value="Plug_dom"/>
</dbReference>
<sequence>MLTLKGRKMRKTKPIVSSSTLVISLALCAPTQAELWQDDALPVVLTPARLKQSRHNVPASVSIIDRHMIAASGIRRIPELFRLIPGTFVGARDGWNHVVSYHGTNYRDSRRMQVLIDGRSVYQAGLATVDWNDIPLAIEDIQRIEIVRGPSTASYGANAFLGVINIITRHPDDSDRLYVKAQQGSGSTEDYLLSHAGDFEGGKYRITAVSRRDEGFDHDRNGADRRDSDNSELFNLRYERFLTDDVGLNISAGYKQGETTDDFADIDVTAPDDYVKDYFFTTKLAWEYSSEHSQQLRVDYSRQVQRRRWTAQLPPAFVNQPEHSSPLVLVDANEDITQFSYDVEFQDTLVWNHALSTVSGFHIRNNRVHSETYYNGTVSSESYQLFANAEYAASDRITANIGASWERDDNEQNHLSPRASLHFHITPRHSLRAVYSEAVRSPDLFETSADWTYTARNIRPREEGKETGKFILHASGNPNLKAENIQSREAGYYGNFIELGLQWDVKIFNDKFTRLISDPVSLERFNPKNGDWLKQRGVETEIDFRPSPQWLVHASYSYINSDTSSPHTEASFTSKNAASALISYEFGNNIQISYSRYYTENTETRNRNTFSRSDTRIAKQFTFAKTDIELAYVWYYRHDNNSELLSDNFYNDASRHLVSLSLRY</sequence>
<feature type="domain" description="TonB-dependent receptor plug" evidence="12">
    <location>
        <begin position="56"/>
        <end position="163"/>
    </location>
</feature>
<reference evidence="13 14" key="1">
    <citation type="submission" date="2020-04" db="EMBL/GenBank/DDBJ databases">
        <authorList>
            <person name="Yoon J."/>
        </authorList>
    </citation>
    <scope>NUCLEOTIDE SEQUENCE [LARGE SCALE GENOMIC DNA]</scope>
    <source>
        <strain evidence="13 14">KMU-166</strain>
    </source>
</reference>
<name>A0ABX1GGH2_9GAMM</name>
<evidence type="ECO:0000313" key="13">
    <source>
        <dbReference type="EMBL" id="NKI18295.1"/>
    </source>
</evidence>
<dbReference type="InterPro" id="IPR036942">
    <property type="entry name" value="Beta-barrel_TonB_sf"/>
</dbReference>
<dbReference type="Pfam" id="PF07715">
    <property type="entry name" value="Plug"/>
    <property type="match status" value="1"/>
</dbReference>
<keyword evidence="7 8" id="KW-0998">Cell outer membrane</keyword>
<keyword evidence="10" id="KW-0732">Signal</keyword>
<comment type="subcellular location">
    <subcellularLocation>
        <location evidence="1 8">Cell outer membrane</location>
        <topology evidence="1 8">Multi-pass membrane protein</topology>
    </subcellularLocation>
</comment>
<dbReference type="InterPro" id="IPR039426">
    <property type="entry name" value="TonB-dep_rcpt-like"/>
</dbReference>
<evidence type="ECO:0000313" key="14">
    <source>
        <dbReference type="Proteomes" id="UP000765845"/>
    </source>
</evidence>
<protein>
    <submittedName>
        <fullName evidence="13">TonB-dependent receptor</fullName>
    </submittedName>
</protein>
<dbReference type="PANTHER" id="PTHR30069:SF27">
    <property type="entry name" value="BLL4766 PROTEIN"/>
    <property type="match status" value="1"/>
</dbReference>
<evidence type="ECO:0000256" key="7">
    <source>
        <dbReference type="ARBA" id="ARBA00023237"/>
    </source>
</evidence>
<proteinExistence type="inferred from homology"/>
<keyword evidence="2 8" id="KW-0813">Transport</keyword>
<dbReference type="Pfam" id="PF00593">
    <property type="entry name" value="TonB_dep_Rec_b-barrel"/>
    <property type="match status" value="1"/>
</dbReference>
<keyword evidence="6 8" id="KW-0472">Membrane</keyword>
<keyword evidence="3 8" id="KW-1134">Transmembrane beta strand</keyword>
<keyword evidence="4 8" id="KW-0812">Transmembrane</keyword>
<gene>
    <name evidence="13" type="ORF">HCU74_12840</name>
</gene>
<feature type="domain" description="TonB-dependent receptor-like beta-barrel" evidence="11">
    <location>
        <begin position="211"/>
        <end position="617"/>
    </location>
</feature>
<feature type="signal peptide" evidence="10">
    <location>
        <begin position="1"/>
        <end position="33"/>
    </location>
</feature>
<dbReference type="PANTHER" id="PTHR30069">
    <property type="entry name" value="TONB-DEPENDENT OUTER MEMBRANE RECEPTOR"/>
    <property type="match status" value="1"/>
</dbReference>
<evidence type="ECO:0000256" key="5">
    <source>
        <dbReference type="ARBA" id="ARBA00023077"/>
    </source>
</evidence>
<dbReference type="EMBL" id="JAAWWK010000004">
    <property type="protein sequence ID" value="NKI18295.1"/>
    <property type="molecule type" value="Genomic_DNA"/>
</dbReference>
<evidence type="ECO:0000256" key="3">
    <source>
        <dbReference type="ARBA" id="ARBA00022452"/>
    </source>
</evidence>
<dbReference type="RefSeq" id="WP_168450812.1">
    <property type="nucleotide sequence ID" value="NZ_JAAWWK010000004.1"/>
</dbReference>
<dbReference type="PROSITE" id="PS52016">
    <property type="entry name" value="TONB_DEPENDENT_REC_3"/>
    <property type="match status" value="1"/>
</dbReference>
<evidence type="ECO:0000256" key="2">
    <source>
        <dbReference type="ARBA" id="ARBA00022448"/>
    </source>
</evidence>
<evidence type="ECO:0000256" key="9">
    <source>
        <dbReference type="RuleBase" id="RU003357"/>
    </source>
</evidence>
<dbReference type="Gene3D" id="2.170.130.10">
    <property type="entry name" value="TonB-dependent receptor, plug domain"/>
    <property type="match status" value="1"/>
</dbReference>
<keyword evidence="5 9" id="KW-0798">TonB box</keyword>
<evidence type="ECO:0000259" key="12">
    <source>
        <dbReference type="Pfam" id="PF07715"/>
    </source>
</evidence>
<keyword evidence="13" id="KW-0675">Receptor</keyword>
<dbReference type="InterPro" id="IPR037066">
    <property type="entry name" value="Plug_dom_sf"/>
</dbReference>